<dbReference type="EMBL" id="CM004391">
    <property type="protein sequence ID" value="KAG8653770.1"/>
    <property type="molecule type" value="Genomic_DNA"/>
</dbReference>
<proteinExistence type="predicted"/>
<evidence type="ECO:0000313" key="2">
    <source>
        <dbReference type="Proteomes" id="UP000091857"/>
    </source>
</evidence>
<gene>
    <name evidence="1" type="ORF">MANES_05G063250v8</name>
</gene>
<dbReference type="Proteomes" id="UP000091857">
    <property type="component" value="Chromosome 5"/>
</dbReference>
<evidence type="ECO:0000313" key="1">
    <source>
        <dbReference type="EMBL" id="KAG8653770.1"/>
    </source>
</evidence>
<protein>
    <submittedName>
        <fullName evidence="1">Uncharacterized protein</fullName>
    </submittedName>
</protein>
<sequence length="130" mass="14702">MRQQPLKHISSFSQSKPFINWFSSFAGNIIKCKTFHQLWPLCVNPSRVQSGLLLLLSKSHTLNPSDPTLLPTIGFAYFMWCSECCDDEELEERKVASDILQPREATTQDSINLSQSFLLLGLSRAYAAGY</sequence>
<organism evidence="1 2">
    <name type="scientific">Manihot esculenta</name>
    <name type="common">Cassava</name>
    <name type="synonym">Jatropha manihot</name>
    <dbReference type="NCBI Taxonomy" id="3983"/>
    <lineage>
        <taxon>Eukaryota</taxon>
        <taxon>Viridiplantae</taxon>
        <taxon>Streptophyta</taxon>
        <taxon>Embryophyta</taxon>
        <taxon>Tracheophyta</taxon>
        <taxon>Spermatophyta</taxon>
        <taxon>Magnoliopsida</taxon>
        <taxon>eudicotyledons</taxon>
        <taxon>Gunneridae</taxon>
        <taxon>Pentapetalae</taxon>
        <taxon>rosids</taxon>
        <taxon>fabids</taxon>
        <taxon>Malpighiales</taxon>
        <taxon>Euphorbiaceae</taxon>
        <taxon>Crotonoideae</taxon>
        <taxon>Manihoteae</taxon>
        <taxon>Manihot</taxon>
    </lineage>
</organism>
<comment type="caution">
    <text evidence="1">The sequence shown here is derived from an EMBL/GenBank/DDBJ whole genome shotgun (WGS) entry which is preliminary data.</text>
</comment>
<accession>A0ACB7HMK1</accession>
<keyword evidence="2" id="KW-1185">Reference proteome</keyword>
<reference evidence="2" key="1">
    <citation type="journal article" date="2016" name="Nat. Biotechnol.">
        <title>Sequencing wild and cultivated cassava and related species reveals extensive interspecific hybridization and genetic diversity.</title>
        <authorList>
            <person name="Bredeson J.V."/>
            <person name="Lyons J.B."/>
            <person name="Prochnik S.E."/>
            <person name="Wu G.A."/>
            <person name="Ha C.M."/>
            <person name="Edsinger-Gonzales E."/>
            <person name="Grimwood J."/>
            <person name="Schmutz J."/>
            <person name="Rabbi I.Y."/>
            <person name="Egesi C."/>
            <person name="Nauluvula P."/>
            <person name="Lebot V."/>
            <person name="Ndunguru J."/>
            <person name="Mkamilo G."/>
            <person name="Bart R.S."/>
            <person name="Setter T.L."/>
            <person name="Gleadow R.M."/>
            <person name="Kulakow P."/>
            <person name="Ferguson M.E."/>
            <person name="Rounsley S."/>
            <person name="Rokhsar D.S."/>
        </authorList>
    </citation>
    <scope>NUCLEOTIDE SEQUENCE [LARGE SCALE GENOMIC DNA]</scope>
    <source>
        <strain evidence="2">cv. AM560-2</strain>
    </source>
</reference>
<name>A0ACB7HMK1_MANES</name>